<accession>A0A8D8F566</accession>
<dbReference type="AlphaFoldDB" id="A0A8D8F566"/>
<organism evidence="1">
    <name type="scientific">Culex pipiens</name>
    <name type="common">House mosquito</name>
    <dbReference type="NCBI Taxonomy" id="7175"/>
    <lineage>
        <taxon>Eukaryota</taxon>
        <taxon>Metazoa</taxon>
        <taxon>Ecdysozoa</taxon>
        <taxon>Arthropoda</taxon>
        <taxon>Hexapoda</taxon>
        <taxon>Insecta</taxon>
        <taxon>Pterygota</taxon>
        <taxon>Neoptera</taxon>
        <taxon>Endopterygota</taxon>
        <taxon>Diptera</taxon>
        <taxon>Nematocera</taxon>
        <taxon>Culicoidea</taxon>
        <taxon>Culicidae</taxon>
        <taxon>Culicinae</taxon>
        <taxon>Culicini</taxon>
        <taxon>Culex</taxon>
        <taxon>Culex</taxon>
    </lineage>
</organism>
<dbReference type="EMBL" id="HBUE01036144">
    <property type="protein sequence ID" value="CAG6458801.1"/>
    <property type="molecule type" value="Transcribed_RNA"/>
</dbReference>
<proteinExistence type="predicted"/>
<reference evidence="1" key="1">
    <citation type="submission" date="2021-05" db="EMBL/GenBank/DDBJ databases">
        <authorList>
            <person name="Alioto T."/>
            <person name="Alioto T."/>
            <person name="Gomez Garrido J."/>
        </authorList>
    </citation>
    <scope>NUCLEOTIDE SEQUENCE</scope>
</reference>
<sequence length="104" mass="11598">MHPRMVHHHDVRGTPQIPAVRIKVKCPFWMLPDPRLTRPVLSAFFAFRHQRNLLLNFPVLIDFRLSGCGPSRRCTGCKPTSPKTHPGGCVSPSAIGALGPCRSY</sequence>
<protein>
    <submittedName>
        <fullName evidence="1">(northern house mosquito) hypothetical protein</fullName>
    </submittedName>
</protein>
<name>A0A8D8F566_CULPI</name>
<evidence type="ECO:0000313" key="1">
    <source>
        <dbReference type="EMBL" id="CAG6458801.1"/>
    </source>
</evidence>